<dbReference type="RefSeq" id="XP_018257347.1">
    <property type="nucleotide sequence ID" value="XM_018396453.1"/>
</dbReference>
<evidence type="ECO:0000256" key="6">
    <source>
        <dbReference type="ARBA" id="ARBA00023033"/>
    </source>
</evidence>
<comment type="cofactor">
    <cofactor evidence="1 7">
        <name>heme</name>
        <dbReference type="ChEBI" id="CHEBI:30413"/>
    </cofactor>
</comment>
<dbReference type="GO" id="GO:0005506">
    <property type="term" value="F:iron ion binding"/>
    <property type="evidence" value="ECO:0007669"/>
    <property type="project" value="InterPro"/>
</dbReference>
<keyword evidence="8" id="KW-0812">Transmembrane</keyword>
<proteinExistence type="inferred from homology"/>
<evidence type="ECO:0000313" key="9">
    <source>
        <dbReference type="EMBL" id="KNB19302.1"/>
    </source>
</evidence>
<dbReference type="Gene3D" id="1.10.630.10">
    <property type="entry name" value="Cytochrome P450"/>
    <property type="match status" value="1"/>
</dbReference>
<keyword evidence="8" id="KW-1133">Transmembrane helix</keyword>
<dbReference type="EMBL" id="DS231731">
    <property type="protein sequence ID" value="KNB19302.1"/>
    <property type="molecule type" value="Genomic_DNA"/>
</dbReference>
<dbReference type="InterPro" id="IPR001128">
    <property type="entry name" value="Cyt_P450"/>
</dbReference>
<dbReference type="GO" id="GO:0004497">
    <property type="term" value="F:monooxygenase activity"/>
    <property type="evidence" value="ECO:0007669"/>
    <property type="project" value="UniProtKB-KW"/>
</dbReference>
<dbReference type="InterPro" id="IPR002403">
    <property type="entry name" value="Cyt_P450_E_grp-IV"/>
</dbReference>
<evidence type="ECO:0000256" key="1">
    <source>
        <dbReference type="ARBA" id="ARBA00001971"/>
    </source>
</evidence>
<keyword evidence="5 7" id="KW-0408">Iron</keyword>
<dbReference type="VEuPathDB" id="FungiDB:FOXG_16432"/>
<dbReference type="KEGG" id="fox:FOXG_16432"/>
<dbReference type="PANTHER" id="PTHR24305:SF232">
    <property type="entry name" value="P450, PUTATIVE (EUROFUNG)-RELATED"/>
    <property type="match status" value="1"/>
</dbReference>
<evidence type="ECO:0000256" key="7">
    <source>
        <dbReference type="PIRSR" id="PIRSR602403-1"/>
    </source>
</evidence>
<dbReference type="OrthoDB" id="3934656at2759"/>
<reference evidence="9 10" key="1">
    <citation type="journal article" date="2010" name="Nature">
        <title>Comparative genomics reveals mobile pathogenicity chromosomes in Fusarium.</title>
        <authorList>
            <person name="Ma L.J."/>
            <person name="van der Does H.C."/>
            <person name="Borkovich K.A."/>
            <person name="Coleman J.J."/>
            <person name="Daboussi M.J."/>
            <person name="Di Pietro A."/>
            <person name="Dufresne M."/>
            <person name="Freitag M."/>
            <person name="Grabherr M."/>
            <person name="Henrissat B."/>
            <person name="Houterman P.M."/>
            <person name="Kang S."/>
            <person name="Shim W.B."/>
            <person name="Woloshuk C."/>
            <person name="Xie X."/>
            <person name="Xu J.R."/>
            <person name="Antoniw J."/>
            <person name="Baker S.E."/>
            <person name="Bluhm B.H."/>
            <person name="Breakspear A."/>
            <person name="Brown D.W."/>
            <person name="Butchko R.A."/>
            <person name="Chapman S."/>
            <person name="Coulson R."/>
            <person name="Coutinho P.M."/>
            <person name="Danchin E.G."/>
            <person name="Diener A."/>
            <person name="Gale L.R."/>
            <person name="Gardiner D.M."/>
            <person name="Goff S."/>
            <person name="Hammond-Kosack K.E."/>
            <person name="Hilburn K."/>
            <person name="Hua-Van A."/>
            <person name="Jonkers W."/>
            <person name="Kazan K."/>
            <person name="Kodira C.D."/>
            <person name="Koehrsen M."/>
            <person name="Kumar L."/>
            <person name="Lee Y.H."/>
            <person name="Li L."/>
            <person name="Manners J.M."/>
            <person name="Miranda-Saavedra D."/>
            <person name="Mukherjee M."/>
            <person name="Park G."/>
            <person name="Park J."/>
            <person name="Park S.Y."/>
            <person name="Proctor R.H."/>
            <person name="Regev A."/>
            <person name="Ruiz-Roldan M.C."/>
            <person name="Sain D."/>
            <person name="Sakthikumar S."/>
            <person name="Sykes S."/>
            <person name="Schwartz D.C."/>
            <person name="Turgeon B.G."/>
            <person name="Wapinski I."/>
            <person name="Yoder O."/>
            <person name="Young S."/>
            <person name="Zeng Q."/>
            <person name="Zhou S."/>
            <person name="Galagan J."/>
            <person name="Cuomo C.A."/>
            <person name="Kistler H.C."/>
            <person name="Rep M."/>
        </authorList>
    </citation>
    <scope>NUCLEOTIDE SEQUENCE [LARGE SCALE GENOMIC DNA]</scope>
    <source>
        <strain evidence="10">4287 / CBS 123668 / FGSC 9935 / NRRL 34936</strain>
    </source>
</reference>
<dbReference type="GeneID" id="28957299"/>
<keyword evidence="3 7" id="KW-0349">Heme</keyword>
<dbReference type="Pfam" id="PF00067">
    <property type="entry name" value="p450"/>
    <property type="match status" value="2"/>
</dbReference>
<dbReference type="GO" id="GO:0016705">
    <property type="term" value="F:oxidoreductase activity, acting on paired donors, with incorporation or reduction of molecular oxygen"/>
    <property type="evidence" value="ECO:0007669"/>
    <property type="project" value="InterPro"/>
</dbReference>
<feature type="binding site" description="axial binding residue" evidence="7">
    <location>
        <position position="472"/>
    </location>
    <ligand>
        <name>heme</name>
        <dbReference type="ChEBI" id="CHEBI:30413"/>
    </ligand>
    <ligandPart>
        <name>Fe</name>
        <dbReference type="ChEBI" id="CHEBI:18248"/>
    </ligandPart>
</feature>
<evidence type="ECO:0000256" key="8">
    <source>
        <dbReference type="SAM" id="Phobius"/>
    </source>
</evidence>
<dbReference type="SUPFAM" id="SSF48264">
    <property type="entry name" value="Cytochrome P450"/>
    <property type="match status" value="1"/>
</dbReference>
<name>A0A0J9WVC7_FUSO4</name>
<dbReference type="GO" id="GO:0020037">
    <property type="term" value="F:heme binding"/>
    <property type="evidence" value="ECO:0007669"/>
    <property type="project" value="InterPro"/>
</dbReference>
<protein>
    <recommendedName>
        <fullName evidence="11">Pisatin demethylase</fullName>
    </recommendedName>
</protein>
<evidence type="ECO:0000313" key="10">
    <source>
        <dbReference type="Proteomes" id="UP000009097"/>
    </source>
</evidence>
<organism evidence="9 10">
    <name type="scientific">Fusarium oxysporum f. sp. lycopersici (strain 4287 / CBS 123668 / FGSC 9935 / NRRL 34936)</name>
    <name type="common">Fusarium vascular wilt of tomato</name>
    <dbReference type="NCBI Taxonomy" id="426428"/>
    <lineage>
        <taxon>Eukaryota</taxon>
        <taxon>Fungi</taxon>
        <taxon>Dikarya</taxon>
        <taxon>Ascomycota</taxon>
        <taxon>Pezizomycotina</taxon>
        <taxon>Sordariomycetes</taxon>
        <taxon>Hypocreomycetidae</taxon>
        <taxon>Hypocreales</taxon>
        <taxon>Nectriaceae</taxon>
        <taxon>Fusarium</taxon>
        <taxon>Fusarium oxysporum species complex</taxon>
    </lineage>
</organism>
<sequence length="544" mass="61989">MIQINSVNSEVLVSWPGFITELALLAFAIAVHRRYFSNLSDIPGPFWASVTRLWHVWIILEGKQNVRLKALHRKHGQFVRIAPNEVSVCHPDGSTLLLRANLHKGDWYSVTAVPDYRFQNPMSTTNPKMKKALSKHFTAGYALSQVLKREPDVDENIEHLLRWVEKYAEDRMPMDLDRFITYTTFDNIGSALFSEPIGFIRAGRDIDGTLRNNVALSRFAAVAGFFIGPLRILINPLNSWLLLLPMGRLYKTTSVAIKKRLHNHEAHNDMVAHWLGAQQKSGELSLRKIEAQANVNVGAGAEPVSHVVYSPLRQNSLGFSPLPILLNPSQTSRQYKSSFCIILIQHPRRLALGFVTRIHRRESLKARAMVASVSFHDADNLTYLRACIKEALRVFSPTTMGLPRVVAKGGINIAGRHFQQGTILSVSSHAVHSSKDIWGDDADQWNPERWLSGDTKKLDRNWIVFSAGYMTCPGRHFAWMQICKMAATLLRNYNIRQVNPKNQWRYQANFTALTHSWPVWVEKREHEGNMHPDIETLPRDRDQF</sequence>
<dbReference type="Proteomes" id="UP000009097">
    <property type="component" value="Chromosome 14"/>
</dbReference>
<keyword evidence="4 7" id="KW-0479">Metal-binding</keyword>
<dbReference type="PRINTS" id="PR00465">
    <property type="entry name" value="EP450IV"/>
</dbReference>
<dbReference type="InterPro" id="IPR050121">
    <property type="entry name" value="Cytochrome_P450_monoxygenase"/>
</dbReference>
<keyword evidence="8" id="KW-0472">Membrane</keyword>
<evidence type="ECO:0000256" key="3">
    <source>
        <dbReference type="ARBA" id="ARBA00022617"/>
    </source>
</evidence>
<evidence type="ECO:0000256" key="5">
    <source>
        <dbReference type="ARBA" id="ARBA00023004"/>
    </source>
</evidence>
<evidence type="ECO:0000256" key="2">
    <source>
        <dbReference type="ARBA" id="ARBA00010617"/>
    </source>
</evidence>
<keyword evidence="6" id="KW-0503">Monooxygenase</keyword>
<dbReference type="AlphaFoldDB" id="A0A0J9WVC7"/>
<dbReference type="PANTHER" id="PTHR24305">
    <property type="entry name" value="CYTOCHROME P450"/>
    <property type="match status" value="1"/>
</dbReference>
<gene>
    <name evidence="9" type="ORF">FOXG_16432</name>
</gene>
<dbReference type="InterPro" id="IPR036396">
    <property type="entry name" value="Cyt_P450_sf"/>
</dbReference>
<feature type="transmembrane region" description="Helical" evidence="8">
    <location>
        <begin position="12"/>
        <end position="31"/>
    </location>
</feature>
<evidence type="ECO:0008006" key="11">
    <source>
        <dbReference type="Google" id="ProtNLM"/>
    </source>
</evidence>
<evidence type="ECO:0000256" key="4">
    <source>
        <dbReference type="ARBA" id="ARBA00022723"/>
    </source>
</evidence>
<comment type="similarity">
    <text evidence="2">Belongs to the cytochrome P450 family.</text>
</comment>
<accession>A0A0J9WVC7</accession>
<keyword evidence="6" id="KW-0560">Oxidoreductase</keyword>